<name>A0A0R2C7K2_9LACO</name>
<dbReference type="PANTHER" id="PTHR43827">
    <property type="entry name" value="2,5-DIKETO-D-GLUCONIC ACID REDUCTASE"/>
    <property type="match status" value="1"/>
</dbReference>
<dbReference type="PIRSF" id="PIRSF000097">
    <property type="entry name" value="AKR"/>
    <property type="match status" value="1"/>
</dbReference>
<evidence type="ECO:0000256" key="6">
    <source>
        <dbReference type="PIRSR" id="PIRSR000097-3"/>
    </source>
</evidence>
<evidence type="ECO:0000256" key="1">
    <source>
        <dbReference type="ARBA" id="ARBA00007905"/>
    </source>
</evidence>
<dbReference type="PRINTS" id="PR00069">
    <property type="entry name" value="ALDKETRDTASE"/>
</dbReference>
<dbReference type="InterPro" id="IPR036812">
    <property type="entry name" value="NAD(P)_OxRdtase_dom_sf"/>
</dbReference>
<dbReference type="EMBL" id="AYYX01000038">
    <property type="protein sequence ID" value="KRM87312.1"/>
    <property type="molecule type" value="Genomic_DNA"/>
</dbReference>
<dbReference type="InterPro" id="IPR018170">
    <property type="entry name" value="Aldo/ket_reductase_CS"/>
</dbReference>
<dbReference type="PROSITE" id="PS00062">
    <property type="entry name" value="ALDOKETO_REDUCTASE_2"/>
    <property type="match status" value="1"/>
</dbReference>
<dbReference type="SUPFAM" id="SSF51430">
    <property type="entry name" value="NAD(P)-linked oxidoreductase"/>
    <property type="match status" value="1"/>
</dbReference>
<dbReference type="Gene3D" id="3.20.20.100">
    <property type="entry name" value="NADP-dependent oxidoreductase domain"/>
    <property type="match status" value="1"/>
</dbReference>
<feature type="domain" description="NADP-dependent oxidoreductase" evidence="7">
    <location>
        <begin position="18"/>
        <end position="262"/>
    </location>
</feature>
<dbReference type="PROSITE" id="PS00063">
    <property type="entry name" value="ALDOKETO_REDUCTASE_3"/>
    <property type="match status" value="1"/>
</dbReference>
<dbReference type="AlphaFoldDB" id="A0A0R2C7K2"/>
<protein>
    <submittedName>
        <fullName evidence="8">2,5-diketo-D-gluconic acid reductase</fullName>
    </submittedName>
</protein>
<evidence type="ECO:0000313" key="9">
    <source>
        <dbReference type="Proteomes" id="UP000051576"/>
    </source>
</evidence>
<dbReference type="STRING" id="1133569.FD21_GL001305"/>
<evidence type="ECO:0000313" key="8">
    <source>
        <dbReference type="EMBL" id="KRM87312.1"/>
    </source>
</evidence>
<dbReference type="Pfam" id="PF00248">
    <property type="entry name" value="Aldo_ket_red"/>
    <property type="match status" value="1"/>
</dbReference>
<dbReference type="GO" id="GO:0016616">
    <property type="term" value="F:oxidoreductase activity, acting on the CH-OH group of donors, NAD or NADP as acceptor"/>
    <property type="evidence" value="ECO:0007669"/>
    <property type="project" value="UniProtKB-ARBA"/>
</dbReference>
<feature type="active site" description="Proton donor" evidence="4">
    <location>
        <position position="51"/>
    </location>
</feature>
<evidence type="ECO:0000256" key="4">
    <source>
        <dbReference type="PIRSR" id="PIRSR000097-1"/>
    </source>
</evidence>
<accession>A0A0R2C7K2</accession>
<dbReference type="PROSITE" id="PS00798">
    <property type="entry name" value="ALDOKETO_REDUCTASE_1"/>
    <property type="match status" value="1"/>
</dbReference>
<dbReference type="CDD" id="cd19132">
    <property type="entry name" value="AKR_AKR5D1_E1"/>
    <property type="match status" value="1"/>
</dbReference>
<sequence length="279" mass="31754">MLINKTFKLADGNEMPTVGFGTYKLNGTAGANIIIQALQNGYRLLDAAVNYENEGTVGQAIARSSIPREEIFVTSKLPGRHHRYSETITTIQESLFRMQLDYFDLYLIHWPNPKENLYLEAWQALIDAQRFGLVRSIGVSNFLPEHLLRLKKATGILPVVNQVELHPYWSQPEQRKFDQEQQIITQAWSPLGRANAVLQEPVIKKIAQKYHKTVPQIILRWELQLGVGIIPKSSSTGRQRENLAVFDFALSPAEVTQITNLDQVNGRTKNQDPAIYQEF</sequence>
<proteinExistence type="inferred from homology"/>
<evidence type="ECO:0000256" key="5">
    <source>
        <dbReference type="PIRSR" id="PIRSR000097-2"/>
    </source>
</evidence>
<keyword evidence="9" id="KW-1185">Reference proteome</keyword>
<dbReference type="PANTHER" id="PTHR43827:SF3">
    <property type="entry name" value="NADP-DEPENDENT OXIDOREDUCTASE DOMAIN-CONTAINING PROTEIN"/>
    <property type="match status" value="1"/>
</dbReference>
<organism evidence="8 9">
    <name type="scientific">Liquorilactobacillus vini DSM 20605</name>
    <dbReference type="NCBI Taxonomy" id="1133569"/>
    <lineage>
        <taxon>Bacteria</taxon>
        <taxon>Bacillati</taxon>
        <taxon>Bacillota</taxon>
        <taxon>Bacilli</taxon>
        <taxon>Lactobacillales</taxon>
        <taxon>Lactobacillaceae</taxon>
        <taxon>Liquorilactobacillus</taxon>
    </lineage>
</organism>
<reference evidence="8 9" key="1">
    <citation type="journal article" date="2015" name="Genome Announc.">
        <title>Expanding the biotechnology potential of lactobacilli through comparative genomics of 213 strains and associated genera.</title>
        <authorList>
            <person name="Sun Z."/>
            <person name="Harris H.M."/>
            <person name="McCann A."/>
            <person name="Guo C."/>
            <person name="Argimon S."/>
            <person name="Zhang W."/>
            <person name="Yang X."/>
            <person name="Jeffery I.B."/>
            <person name="Cooney J.C."/>
            <person name="Kagawa T.F."/>
            <person name="Liu W."/>
            <person name="Song Y."/>
            <person name="Salvetti E."/>
            <person name="Wrobel A."/>
            <person name="Rasinkangas P."/>
            <person name="Parkhill J."/>
            <person name="Rea M.C."/>
            <person name="O'Sullivan O."/>
            <person name="Ritari J."/>
            <person name="Douillard F.P."/>
            <person name="Paul Ross R."/>
            <person name="Yang R."/>
            <person name="Briner A.E."/>
            <person name="Felis G.E."/>
            <person name="de Vos W.M."/>
            <person name="Barrangou R."/>
            <person name="Klaenhammer T.R."/>
            <person name="Caufield P.W."/>
            <person name="Cui Y."/>
            <person name="Zhang H."/>
            <person name="O'Toole P.W."/>
        </authorList>
    </citation>
    <scope>NUCLEOTIDE SEQUENCE [LARGE SCALE GENOMIC DNA]</scope>
    <source>
        <strain evidence="8 9">DSM 20605</strain>
    </source>
</reference>
<evidence type="ECO:0000256" key="2">
    <source>
        <dbReference type="ARBA" id="ARBA00022857"/>
    </source>
</evidence>
<dbReference type="InterPro" id="IPR020471">
    <property type="entry name" value="AKR"/>
</dbReference>
<feature type="site" description="Lowers pKa of active site Tyr" evidence="6">
    <location>
        <position position="76"/>
    </location>
</feature>
<feature type="binding site" evidence="5">
    <location>
        <position position="109"/>
    </location>
    <ligand>
        <name>substrate</name>
    </ligand>
</feature>
<dbReference type="InterPro" id="IPR023210">
    <property type="entry name" value="NADP_OxRdtase_dom"/>
</dbReference>
<dbReference type="PATRIC" id="fig|1133569.4.peg.1439"/>
<dbReference type="eggNOG" id="COG0656">
    <property type="taxonomic scope" value="Bacteria"/>
</dbReference>
<dbReference type="Proteomes" id="UP000051576">
    <property type="component" value="Unassembled WGS sequence"/>
</dbReference>
<comment type="similarity">
    <text evidence="1">Belongs to the aldo/keto reductase family.</text>
</comment>
<keyword evidence="2" id="KW-0521">NADP</keyword>
<evidence type="ECO:0000256" key="3">
    <source>
        <dbReference type="ARBA" id="ARBA00023002"/>
    </source>
</evidence>
<evidence type="ECO:0000259" key="7">
    <source>
        <dbReference type="Pfam" id="PF00248"/>
    </source>
</evidence>
<gene>
    <name evidence="8" type="ORF">FD21_GL001305</name>
</gene>
<comment type="caution">
    <text evidence="8">The sequence shown here is derived from an EMBL/GenBank/DDBJ whole genome shotgun (WGS) entry which is preliminary data.</text>
</comment>
<dbReference type="FunFam" id="3.20.20.100:FF:000015">
    <property type="entry name" value="Oxidoreductase, aldo/keto reductase family"/>
    <property type="match status" value="1"/>
</dbReference>
<keyword evidence="3" id="KW-0560">Oxidoreductase</keyword>